<evidence type="ECO:0000256" key="14">
    <source>
        <dbReference type="SAM" id="Phobius"/>
    </source>
</evidence>
<dbReference type="EMBL" id="MT488595">
    <property type="protein sequence ID" value="QXI73044.1"/>
    <property type="molecule type" value="Genomic_DNA"/>
</dbReference>
<comment type="subcellular location">
    <subcellularLocation>
        <location evidence="1 13">Mitochondrion membrane</location>
        <topology evidence="1 13">Single-pass membrane protein</topology>
    </subcellularLocation>
</comment>
<dbReference type="EMBL" id="KC592390">
    <property type="protein sequence ID" value="AGK43581.1"/>
    <property type="molecule type" value="Genomic_DNA"/>
</dbReference>
<dbReference type="EMBL" id="MT488597">
    <property type="protein sequence ID" value="QXI73048.1"/>
    <property type="molecule type" value="Genomic_DNA"/>
</dbReference>
<evidence type="ECO:0000313" key="16">
    <source>
        <dbReference type="EMBL" id="QXI72972.1"/>
    </source>
</evidence>
<keyword evidence="3 13" id="KW-0813">Transport</keyword>
<dbReference type="GO" id="GO:0031966">
    <property type="term" value="C:mitochondrial membrane"/>
    <property type="evidence" value="ECO:0007669"/>
    <property type="project" value="UniProtKB-SubCell"/>
</dbReference>
<dbReference type="EMBL" id="MT488598">
    <property type="protein sequence ID" value="QXI73050.1"/>
    <property type="molecule type" value="Genomic_DNA"/>
</dbReference>
<comment type="similarity">
    <text evidence="2 13">Belongs to the ATPase protein 8 family.</text>
</comment>
<dbReference type="AlphaFoldDB" id="A0A075BIK3"/>
<keyword evidence="4 13" id="KW-0138">CF(0)</keyword>
<dbReference type="PANTHER" id="PTHR13722">
    <property type="entry name" value="ATP SYNTHASE PROTEIN 8"/>
    <property type="match status" value="1"/>
</dbReference>
<evidence type="ECO:0000256" key="2">
    <source>
        <dbReference type="ARBA" id="ARBA00008892"/>
    </source>
</evidence>
<dbReference type="GO" id="GO:0015078">
    <property type="term" value="F:proton transmembrane transporter activity"/>
    <property type="evidence" value="ECO:0007669"/>
    <property type="project" value="InterPro"/>
</dbReference>
<feature type="transmembrane region" description="Helical" evidence="14">
    <location>
        <begin position="6"/>
        <end position="24"/>
    </location>
</feature>
<keyword evidence="6 13" id="KW-0375">Hydrogen ion transport</keyword>
<dbReference type="EMBL" id="MT488561">
    <property type="protein sequence ID" value="QXI72976.1"/>
    <property type="molecule type" value="Genomic_DNA"/>
</dbReference>
<dbReference type="EMBL" id="MT488559">
    <property type="protein sequence ID" value="QXI72972.1"/>
    <property type="molecule type" value="Genomic_DNA"/>
</dbReference>
<reference evidence="15" key="1">
    <citation type="journal article" date="2013" name="Mitochondrion">
        <title>Positive selection along the evolution of primate mitogenomes.</title>
        <authorList>
            <person name="Menezes A.N."/>
            <person name="Viana M.C."/>
            <person name="Furtado C."/>
            <person name="Schrago C.G."/>
            <person name="Seuanez H.N."/>
        </authorList>
    </citation>
    <scope>NUCLEOTIDE SEQUENCE</scope>
</reference>
<dbReference type="EMBL" id="MT488584">
    <property type="protein sequence ID" value="QXI73022.1"/>
    <property type="molecule type" value="Genomic_DNA"/>
</dbReference>
<dbReference type="EMBL" id="MT488596">
    <property type="protein sequence ID" value="QXI73046.1"/>
    <property type="molecule type" value="Genomic_DNA"/>
</dbReference>
<name>A0A075BIK3_AOTAI</name>
<keyword evidence="11 14" id="KW-0472">Membrane</keyword>
<evidence type="ECO:0000256" key="11">
    <source>
        <dbReference type="ARBA" id="ARBA00023136"/>
    </source>
</evidence>
<organism evidence="15">
    <name type="scientific">Aotus azarai subsp. infulatus</name>
    <name type="common">Feline night monkey</name>
    <name type="synonym">Aotus infulatus</name>
    <dbReference type="NCBI Taxonomy" id="867331"/>
    <lineage>
        <taxon>Eukaryota</taxon>
        <taxon>Metazoa</taxon>
        <taxon>Chordata</taxon>
        <taxon>Craniata</taxon>
        <taxon>Vertebrata</taxon>
        <taxon>Euteleostomi</taxon>
        <taxon>Mammalia</taxon>
        <taxon>Eutheria</taxon>
        <taxon>Euarchontoglires</taxon>
        <taxon>Primates</taxon>
        <taxon>Haplorrhini</taxon>
        <taxon>Platyrrhini</taxon>
        <taxon>Aotidae</taxon>
        <taxon>Aotus</taxon>
    </lineage>
</organism>
<evidence type="ECO:0000256" key="13">
    <source>
        <dbReference type="RuleBase" id="RU003661"/>
    </source>
</evidence>
<dbReference type="Pfam" id="PF00895">
    <property type="entry name" value="ATP-synt_8"/>
    <property type="match status" value="1"/>
</dbReference>
<evidence type="ECO:0000256" key="9">
    <source>
        <dbReference type="ARBA" id="ARBA00023065"/>
    </source>
</evidence>
<evidence type="ECO:0000256" key="4">
    <source>
        <dbReference type="ARBA" id="ARBA00022547"/>
    </source>
</evidence>
<dbReference type="EMBL" id="MT488581">
    <property type="protein sequence ID" value="QXI73016.1"/>
    <property type="molecule type" value="Genomic_DNA"/>
</dbReference>
<evidence type="ECO:0000256" key="12">
    <source>
        <dbReference type="ARBA" id="ARBA00023310"/>
    </source>
</evidence>
<dbReference type="GO" id="GO:0015986">
    <property type="term" value="P:proton motive force-driven ATP synthesis"/>
    <property type="evidence" value="ECO:0007669"/>
    <property type="project" value="InterPro"/>
</dbReference>
<evidence type="ECO:0000256" key="8">
    <source>
        <dbReference type="ARBA" id="ARBA00022990"/>
    </source>
</evidence>
<dbReference type="GO" id="GO:0045259">
    <property type="term" value="C:proton-transporting ATP synthase complex"/>
    <property type="evidence" value="ECO:0007669"/>
    <property type="project" value="UniProtKB-KW"/>
</dbReference>
<sequence length="66" mass="7867">MPQLDISPWPMVILSMIAALFYFIQLKLLNFTFYNTPSSKPMKTQKHKTTWELKWTKIYLPLSMSQ</sequence>
<evidence type="ECO:0000256" key="5">
    <source>
        <dbReference type="ARBA" id="ARBA00022692"/>
    </source>
</evidence>
<gene>
    <name evidence="15" type="primary">ATP8</name>
</gene>
<dbReference type="InterPro" id="IPR001421">
    <property type="entry name" value="ATP8_metazoa"/>
</dbReference>
<evidence type="ECO:0000256" key="10">
    <source>
        <dbReference type="ARBA" id="ARBA00023128"/>
    </source>
</evidence>
<dbReference type="EMBL" id="MT488585">
    <property type="protein sequence ID" value="QXI73024.1"/>
    <property type="molecule type" value="Genomic_DNA"/>
</dbReference>
<keyword evidence="12" id="KW-0066">ATP synthesis</keyword>
<keyword evidence="10 13" id="KW-0496">Mitochondrion</keyword>
<evidence type="ECO:0000313" key="15">
    <source>
        <dbReference type="EMBL" id="AGK43581.1"/>
    </source>
</evidence>
<protein>
    <recommendedName>
        <fullName evidence="13">ATP synthase complex subunit 8</fullName>
    </recommendedName>
</protein>
<evidence type="ECO:0000256" key="7">
    <source>
        <dbReference type="ARBA" id="ARBA00022989"/>
    </source>
</evidence>
<geneLocation type="mitochondrion" evidence="15"/>
<evidence type="ECO:0000256" key="6">
    <source>
        <dbReference type="ARBA" id="ARBA00022781"/>
    </source>
</evidence>
<keyword evidence="5 13" id="KW-0812">Transmembrane</keyword>
<dbReference type="InterPro" id="IPR039017">
    <property type="entry name" value="ATP8_mammal"/>
</dbReference>
<dbReference type="EMBL" id="MT488560">
    <property type="protein sequence ID" value="QXI72974.1"/>
    <property type="molecule type" value="Genomic_DNA"/>
</dbReference>
<dbReference type="PANTHER" id="PTHR13722:SF0">
    <property type="entry name" value="ATP SYNTHASE PROTEIN 8"/>
    <property type="match status" value="1"/>
</dbReference>
<evidence type="ECO:0000256" key="1">
    <source>
        <dbReference type="ARBA" id="ARBA00004304"/>
    </source>
</evidence>
<evidence type="ECO:0000256" key="3">
    <source>
        <dbReference type="ARBA" id="ARBA00022448"/>
    </source>
</evidence>
<dbReference type="EMBL" id="MT488582">
    <property type="protein sequence ID" value="QXI73018.1"/>
    <property type="molecule type" value="Genomic_DNA"/>
</dbReference>
<proteinExistence type="inferred from homology"/>
<keyword evidence="9 13" id="KW-0406">Ion transport</keyword>
<keyword evidence="7 14" id="KW-1133">Transmembrane helix</keyword>
<reference evidence="16" key="2">
    <citation type="submission" date="2020-05" db="EMBL/GenBank/DDBJ databases">
        <title>Out of the shadows: Multilocus systematics and biogeography of night monkeys suggest a Central Amazonian origin and a very recent widespread southeastward expansion in South America.</title>
        <authorList>
            <person name="Martins-Junior A.M.G."/>
            <person name="Sampaio I."/>
            <person name="Silva A."/>
            <person name="Boubli J."/>
            <person name="Hrbek T."/>
            <person name="Farias I."/>
            <person name="Ruiz-Garcia M."/>
            <person name="Schneider H."/>
        </authorList>
    </citation>
    <scope>NUCLEOTIDE SEQUENCE</scope>
</reference>
<keyword evidence="8" id="KW-0007">Acetylation</keyword>
<accession>A0A075BIK3</accession>